<name>A0A804JRE5_MUSAM</name>
<evidence type="ECO:0000313" key="3">
    <source>
        <dbReference type="Proteomes" id="UP000012960"/>
    </source>
</evidence>
<keyword evidence="3" id="KW-1185">Reference proteome</keyword>
<dbReference type="EnsemblPlants" id="Ma07_t02640.1">
    <property type="protein sequence ID" value="Ma07_p02640.1"/>
    <property type="gene ID" value="Ma07_g02640"/>
</dbReference>
<dbReference type="InParanoid" id="A0A804JRE5"/>
<proteinExistence type="predicted"/>
<evidence type="ECO:0000313" key="2">
    <source>
        <dbReference type="EnsemblPlants" id="Ma07_p02640.1"/>
    </source>
</evidence>
<sequence>MFCFLFLSDCIVGYVDVTSGIRFSAKYRKMGKESGVIAVEEKGAQML</sequence>
<reference evidence="1" key="1">
    <citation type="submission" date="2021-03" db="EMBL/GenBank/DDBJ databases">
        <authorList>
            <consortium name="Genoscope - CEA"/>
            <person name="William W."/>
        </authorList>
    </citation>
    <scope>NUCLEOTIDE SEQUENCE</scope>
    <source>
        <strain evidence="1">Doubled-haploid Pahang</strain>
    </source>
</reference>
<dbReference type="Proteomes" id="UP000012960">
    <property type="component" value="Unplaced"/>
</dbReference>
<dbReference type="Gramene" id="Ma07_t02640.1">
    <property type="protein sequence ID" value="Ma07_p02640.1"/>
    <property type="gene ID" value="Ma07_g02640"/>
</dbReference>
<gene>
    <name evidence="1" type="ORF">GSMUA_52130.1</name>
</gene>
<evidence type="ECO:0000313" key="1">
    <source>
        <dbReference type="EMBL" id="CAG1855425.1"/>
    </source>
</evidence>
<dbReference type="AlphaFoldDB" id="A0A804JRE5"/>
<organism evidence="2 3">
    <name type="scientific">Musa acuminata subsp. malaccensis</name>
    <name type="common">Wild banana</name>
    <name type="synonym">Musa malaccensis</name>
    <dbReference type="NCBI Taxonomy" id="214687"/>
    <lineage>
        <taxon>Eukaryota</taxon>
        <taxon>Viridiplantae</taxon>
        <taxon>Streptophyta</taxon>
        <taxon>Embryophyta</taxon>
        <taxon>Tracheophyta</taxon>
        <taxon>Spermatophyta</taxon>
        <taxon>Magnoliopsida</taxon>
        <taxon>Liliopsida</taxon>
        <taxon>Zingiberales</taxon>
        <taxon>Musaceae</taxon>
        <taxon>Musa</taxon>
    </lineage>
</organism>
<accession>A0A804JRE5</accession>
<protein>
    <submittedName>
        <fullName evidence="1">(wild Malaysian banana) hypothetical protein</fullName>
    </submittedName>
</protein>
<dbReference type="EMBL" id="HG996473">
    <property type="protein sequence ID" value="CAG1855425.1"/>
    <property type="molecule type" value="Genomic_DNA"/>
</dbReference>
<reference evidence="2" key="2">
    <citation type="submission" date="2021-05" db="UniProtKB">
        <authorList>
            <consortium name="EnsemblPlants"/>
        </authorList>
    </citation>
    <scope>IDENTIFICATION</scope>
    <source>
        <strain evidence="2">subsp. malaccensis</strain>
    </source>
</reference>